<feature type="domain" description="DUF2241" evidence="1">
    <location>
        <begin position="2"/>
        <end position="70"/>
    </location>
</feature>
<evidence type="ECO:0000259" key="1">
    <source>
        <dbReference type="Pfam" id="PF10000"/>
    </source>
</evidence>
<dbReference type="Proteomes" id="UP000305267">
    <property type="component" value="Unassembled WGS sequence"/>
</dbReference>
<evidence type="ECO:0000313" key="3">
    <source>
        <dbReference type="Proteomes" id="UP000305267"/>
    </source>
</evidence>
<evidence type="ECO:0000313" key="2">
    <source>
        <dbReference type="EMBL" id="TNC09574.1"/>
    </source>
</evidence>
<accession>A0A5C4LAB1</accession>
<dbReference type="Gene3D" id="3.30.2130.10">
    <property type="entry name" value="VC0802-like"/>
    <property type="match status" value="1"/>
</dbReference>
<proteinExistence type="predicted"/>
<dbReference type="RefSeq" id="WP_139038580.1">
    <property type="nucleotide sequence ID" value="NZ_VDDA01000016.1"/>
</dbReference>
<sequence length="132" mass="13860">MSGEADRDKLLAGMRPELRPGTFVFATVAEGAMPADLVPVMSFREAEGTTLILSEAEAARAGLPAAFPCRWITLAVQSALDAVGFLAAVTARLAERGIAVNAVSAFHHDHLFVPLARAEETMEVLQDLAGGA</sequence>
<dbReference type="PANTHER" id="PTHR39199">
    <property type="entry name" value="BLR5128 PROTEIN"/>
    <property type="match status" value="1"/>
</dbReference>
<dbReference type="EMBL" id="VDDA01000016">
    <property type="protein sequence ID" value="TNC09574.1"/>
    <property type="molecule type" value="Genomic_DNA"/>
</dbReference>
<dbReference type="AlphaFoldDB" id="A0A5C4LAB1"/>
<dbReference type="PANTHER" id="PTHR39199:SF1">
    <property type="entry name" value="BLR5128 PROTEIN"/>
    <property type="match status" value="1"/>
</dbReference>
<reference evidence="2 3" key="1">
    <citation type="submission" date="2019-06" db="EMBL/GenBank/DDBJ databases">
        <title>Genome of Methylobacterium sp. 17Sr1-39.</title>
        <authorList>
            <person name="Seo T."/>
        </authorList>
    </citation>
    <scope>NUCLEOTIDE SEQUENCE [LARGE SCALE GENOMIC DNA]</scope>
    <source>
        <strain evidence="2 3">17Sr1-39</strain>
    </source>
</reference>
<dbReference type="InterPro" id="IPR018717">
    <property type="entry name" value="DUF2241"/>
</dbReference>
<gene>
    <name evidence="2" type="ORF">FF100_25500</name>
</gene>
<keyword evidence="3" id="KW-1185">Reference proteome</keyword>
<organism evidence="2 3">
    <name type="scientific">Methylobacterium terricola</name>
    <dbReference type="NCBI Taxonomy" id="2583531"/>
    <lineage>
        <taxon>Bacteria</taxon>
        <taxon>Pseudomonadati</taxon>
        <taxon>Pseudomonadota</taxon>
        <taxon>Alphaproteobacteria</taxon>
        <taxon>Hyphomicrobiales</taxon>
        <taxon>Methylobacteriaceae</taxon>
        <taxon>Methylobacterium</taxon>
    </lineage>
</organism>
<name>A0A5C4LAB1_9HYPH</name>
<dbReference type="InterPro" id="IPR045865">
    <property type="entry name" value="ACT-like_dom_sf"/>
</dbReference>
<dbReference type="OrthoDB" id="517867at2"/>
<protein>
    <submittedName>
        <fullName evidence="2">ACT domain-containing protein</fullName>
    </submittedName>
</protein>
<comment type="caution">
    <text evidence="2">The sequence shown here is derived from an EMBL/GenBank/DDBJ whole genome shotgun (WGS) entry which is preliminary data.</text>
</comment>
<dbReference type="Pfam" id="PF10000">
    <property type="entry name" value="ACT_3"/>
    <property type="match status" value="1"/>
</dbReference>
<dbReference type="SUPFAM" id="SSF55021">
    <property type="entry name" value="ACT-like"/>
    <property type="match status" value="2"/>
</dbReference>